<evidence type="ECO:0000313" key="6">
    <source>
        <dbReference type="EMBL" id="KAJ54345.1"/>
    </source>
</evidence>
<dbReference type="Pfam" id="PF03466">
    <property type="entry name" value="LysR_substrate"/>
    <property type="match status" value="1"/>
</dbReference>
<evidence type="ECO:0000256" key="4">
    <source>
        <dbReference type="ARBA" id="ARBA00023163"/>
    </source>
</evidence>
<dbReference type="Pfam" id="PF00126">
    <property type="entry name" value="HTH_1"/>
    <property type="match status" value="1"/>
</dbReference>
<organism evidence="6 7">
    <name type="scientific">Actibacterium mucosum KCTC 23349</name>
    <dbReference type="NCBI Taxonomy" id="1454373"/>
    <lineage>
        <taxon>Bacteria</taxon>
        <taxon>Pseudomonadati</taxon>
        <taxon>Pseudomonadota</taxon>
        <taxon>Alphaproteobacteria</taxon>
        <taxon>Rhodobacterales</taxon>
        <taxon>Roseobacteraceae</taxon>
        <taxon>Actibacterium</taxon>
    </lineage>
</organism>
<comment type="similarity">
    <text evidence="1">Belongs to the LysR transcriptional regulatory family.</text>
</comment>
<keyword evidence="2" id="KW-0805">Transcription regulation</keyword>
<dbReference type="InterPro" id="IPR005119">
    <property type="entry name" value="LysR_subst-bd"/>
</dbReference>
<dbReference type="Proteomes" id="UP000026249">
    <property type="component" value="Unassembled WGS sequence"/>
</dbReference>
<evidence type="ECO:0000259" key="5">
    <source>
        <dbReference type="PROSITE" id="PS50931"/>
    </source>
</evidence>
<dbReference type="InterPro" id="IPR036390">
    <property type="entry name" value="WH_DNA-bd_sf"/>
</dbReference>
<gene>
    <name evidence="6" type="ORF">ACMU_18115</name>
</gene>
<feature type="domain" description="HTH lysR-type" evidence="5">
    <location>
        <begin position="1"/>
        <end position="58"/>
    </location>
</feature>
<keyword evidence="3" id="KW-0238">DNA-binding</keyword>
<dbReference type="PANTHER" id="PTHR30537:SF31">
    <property type="entry name" value="TRANSCRIPTIONAL REGULATOR, LYSR FAMILY"/>
    <property type="match status" value="1"/>
</dbReference>
<dbReference type="PRINTS" id="PR00039">
    <property type="entry name" value="HTHLYSR"/>
</dbReference>
<dbReference type="GO" id="GO:0006351">
    <property type="term" value="P:DNA-templated transcription"/>
    <property type="evidence" value="ECO:0007669"/>
    <property type="project" value="TreeGrafter"/>
</dbReference>
<dbReference type="PROSITE" id="PS50931">
    <property type="entry name" value="HTH_LYSR"/>
    <property type="match status" value="1"/>
</dbReference>
<dbReference type="SUPFAM" id="SSF53850">
    <property type="entry name" value="Periplasmic binding protein-like II"/>
    <property type="match status" value="1"/>
</dbReference>
<evidence type="ECO:0000256" key="2">
    <source>
        <dbReference type="ARBA" id="ARBA00023015"/>
    </source>
</evidence>
<dbReference type="SUPFAM" id="SSF46785">
    <property type="entry name" value="Winged helix' DNA-binding domain"/>
    <property type="match status" value="1"/>
</dbReference>
<dbReference type="InterPro" id="IPR058163">
    <property type="entry name" value="LysR-type_TF_proteobact-type"/>
</dbReference>
<dbReference type="PANTHER" id="PTHR30537">
    <property type="entry name" value="HTH-TYPE TRANSCRIPTIONAL REGULATOR"/>
    <property type="match status" value="1"/>
</dbReference>
<dbReference type="GO" id="GO:0043565">
    <property type="term" value="F:sequence-specific DNA binding"/>
    <property type="evidence" value="ECO:0007669"/>
    <property type="project" value="TreeGrafter"/>
</dbReference>
<evidence type="ECO:0000256" key="1">
    <source>
        <dbReference type="ARBA" id="ARBA00009437"/>
    </source>
</evidence>
<dbReference type="InterPro" id="IPR000847">
    <property type="entry name" value="LysR_HTH_N"/>
</dbReference>
<reference evidence="6 7" key="1">
    <citation type="submission" date="2014-03" db="EMBL/GenBank/DDBJ databases">
        <title>Draft Genome Sequence of Actibacterium mucosum KCTC 23349, a Marine Alphaproteobacterium with Complex Ionic Requirements Isolated from Mediterranean Seawater at Malvarrosa Beach, Valencia, Spain.</title>
        <authorList>
            <person name="Arahal D.R."/>
            <person name="Shao Z."/>
            <person name="Lai Q."/>
            <person name="Pujalte M.J."/>
        </authorList>
    </citation>
    <scope>NUCLEOTIDE SEQUENCE [LARGE SCALE GENOMIC DNA]</scope>
    <source>
        <strain evidence="6 7">KCTC 23349</strain>
    </source>
</reference>
<evidence type="ECO:0000313" key="7">
    <source>
        <dbReference type="Proteomes" id="UP000026249"/>
    </source>
</evidence>
<dbReference type="Gene3D" id="3.40.190.290">
    <property type="match status" value="1"/>
</dbReference>
<comment type="caution">
    <text evidence="6">The sequence shown here is derived from an EMBL/GenBank/DDBJ whole genome shotgun (WGS) entry which is preliminary data.</text>
</comment>
<dbReference type="EMBL" id="JFKE01000008">
    <property type="protein sequence ID" value="KAJ54345.1"/>
    <property type="molecule type" value="Genomic_DNA"/>
</dbReference>
<dbReference type="Gene3D" id="1.10.10.10">
    <property type="entry name" value="Winged helix-like DNA-binding domain superfamily/Winged helix DNA-binding domain"/>
    <property type="match status" value="1"/>
</dbReference>
<sequence length="300" mass="32864">MDLNDAFYFVQVVEKGGFSAAARTLGIPKSRLSRRVRQLEDDLGVRLLQRTSRVVTPTELGAEYFRHAQEALSRFDDAETAMRRKANNIEGTVTVSCSVGMAQFGLDQVLPRFLQENPGVSVVQRASNQMEDLIKGGIDVAIRGHLDTLPDSSLIQTRLAQVEWHLFCAPDYRKGQSLSDDPSALAGQPALVLGRPREMHQWLLSDISGQTASVPCHVRLASDDMTTLKRAAALSLGIVALPSYVCRHEVEDGTLVRLLPGWTAGQPQISLIMPSKRGLLPAFEAFLGHLKQELPAVLSA</sequence>
<dbReference type="STRING" id="1454373.ACMU_18115"/>
<dbReference type="AlphaFoldDB" id="A0A037ZHS4"/>
<keyword evidence="7" id="KW-1185">Reference proteome</keyword>
<dbReference type="RefSeq" id="WP_035261604.1">
    <property type="nucleotide sequence ID" value="NZ_JFKE01000008.1"/>
</dbReference>
<keyword evidence="4" id="KW-0804">Transcription</keyword>
<protein>
    <submittedName>
        <fullName evidence="6">LysR family transcriptional regulator</fullName>
    </submittedName>
</protein>
<proteinExistence type="inferred from homology"/>
<dbReference type="InterPro" id="IPR036388">
    <property type="entry name" value="WH-like_DNA-bd_sf"/>
</dbReference>
<dbReference type="FunFam" id="1.10.10.10:FF:000001">
    <property type="entry name" value="LysR family transcriptional regulator"/>
    <property type="match status" value="1"/>
</dbReference>
<name>A0A037ZHS4_9RHOB</name>
<dbReference type="GO" id="GO:0003700">
    <property type="term" value="F:DNA-binding transcription factor activity"/>
    <property type="evidence" value="ECO:0007669"/>
    <property type="project" value="InterPro"/>
</dbReference>
<accession>A0A037ZHS4</accession>
<evidence type="ECO:0000256" key="3">
    <source>
        <dbReference type="ARBA" id="ARBA00023125"/>
    </source>
</evidence>